<dbReference type="GO" id="GO:0006099">
    <property type="term" value="P:tricarboxylic acid cycle"/>
    <property type="evidence" value="ECO:0007669"/>
    <property type="project" value="UniProtKB-UniRule"/>
</dbReference>
<dbReference type="EMBL" id="CP003345">
    <property type="protein sequence ID" value="AFM03430.1"/>
    <property type="molecule type" value="Genomic_DNA"/>
</dbReference>
<reference evidence="12" key="1">
    <citation type="submission" date="2012-06" db="EMBL/GenBank/DDBJ databases">
        <title>The complete genome of Flexibacter litoralis DSM 6794.</title>
        <authorList>
            <person name="Lucas S."/>
            <person name="Copeland A."/>
            <person name="Lapidus A."/>
            <person name="Glavina del Rio T."/>
            <person name="Dalin E."/>
            <person name="Tice H."/>
            <person name="Bruce D."/>
            <person name="Goodwin L."/>
            <person name="Pitluck S."/>
            <person name="Peters L."/>
            <person name="Ovchinnikova G."/>
            <person name="Lu M."/>
            <person name="Kyrpides N."/>
            <person name="Mavromatis K."/>
            <person name="Ivanova N."/>
            <person name="Brettin T."/>
            <person name="Detter J.C."/>
            <person name="Han C."/>
            <person name="Larimer F."/>
            <person name="Land M."/>
            <person name="Hauser L."/>
            <person name="Markowitz V."/>
            <person name="Cheng J.-F."/>
            <person name="Hugenholtz P."/>
            <person name="Woyke T."/>
            <person name="Wu D."/>
            <person name="Spring S."/>
            <person name="Lang E."/>
            <person name="Kopitz M."/>
            <person name="Brambilla E."/>
            <person name="Klenk H.-P."/>
            <person name="Eisen J.A."/>
        </authorList>
    </citation>
    <scope>NUCLEOTIDE SEQUENCE [LARGE SCALE GENOMIC DNA]</scope>
    <source>
        <strain evidence="12">ATCC 23117 / DSM 6794 / NBRC 15988 / NCIMB 1366 / Sio-4</strain>
    </source>
</reference>
<dbReference type="NCBIfam" id="TIGR01798">
    <property type="entry name" value="cit_synth_I"/>
    <property type="match status" value="1"/>
</dbReference>
<dbReference type="SUPFAM" id="SSF48256">
    <property type="entry name" value="Citrate synthase"/>
    <property type="match status" value="1"/>
</dbReference>
<dbReference type="PROSITE" id="PS00480">
    <property type="entry name" value="CITRATE_SYNTHASE"/>
    <property type="match status" value="1"/>
</dbReference>
<evidence type="ECO:0000313" key="11">
    <source>
        <dbReference type="EMBL" id="AFM03430.1"/>
    </source>
</evidence>
<dbReference type="Gene3D" id="2.20.28.60">
    <property type="match status" value="1"/>
</dbReference>
<dbReference type="InterPro" id="IPR016143">
    <property type="entry name" value="Citrate_synth-like_sm_a-sub"/>
</dbReference>
<evidence type="ECO:0000256" key="10">
    <source>
        <dbReference type="RuleBase" id="RU003406"/>
    </source>
</evidence>
<dbReference type="PANTHER" id="PTHR42871">
    <property type="entry name" value="CITRATE SYNTHASE"/>
    <property type="match status" value="1"/>
</dbReference>
<dbReference type="AlphaFoldDB" id="I4AHJ5"/>
<dbReference type="InterPro" id="IPR002020">
    <property type="entry name" value="Citrate_synthase"/>
</dbReference>
<evidence type="ECO:0000313" key="12">
    <source>
        <dbReference type="Proteomes" id="UP000006054"/>
    </source>
</evidence>
<evidence type="ECO:0000256" key="1">
    <source>
        <dbReference type="ARBA" id="ARBA00004751"/>
    </source>
</evidence>
<dbReference type="STRING" id="880071.Fleli_0981"/>
<dbReference type="InterPro" id="IPR019810">
    <property type="entry name" value="Citrate_synthase_AS"/>
</dbReference>
<evidence type="ECO:0000256" key="7">
    <source>
        <dbReference type="PIRNR" id="PIRNR001369"/>
    </source>
</evidence>
<dbReference type="GO" id="GO:0005737">
    <property type="term" value="C:cytoplasm"/>
    <property type="evidence" value="ECO:0007669"/>
    <property type="project" value="InterPro"/>
</dbReference>
<organism evidence="11 12">
    <name type="scientific">Bernardetia litoralis (strain ATCC 23117 / DSM 6794 / NBRC 15988 / NCIMB 1366 / Fx l1 / Sio-4)</name>
    <name type="common">Flexibacter litoralis</name>
    <dbReference type="NCBI Taxonomy" id="880071"/>
    <lineage>
        <taxon>Bacteria</taxon>
        <taxon>Pseudomonadati</taxon>
        <taxon>Bacteroidota</taxon>
        <taxon>Cytophagia</taxon>
        <taxon>Cytophagales</taxon>
        <taxon>Bernardetiaceae</taxon>
        <taxon>Bernardetia</taxon>
    </lineage>
</organism>
<dbReference type="InterPro" id="IPR036969">
    <property type="entry name" value="Citrate_synthase_sf"/>
</dbReference>
<dbReference type="Gene3D" id="1.10.580.10">
    <property type="entry name" value="Citrate Synthase, domain 1"/>
    <property type="match status" value="1"/>
</dbReference>
<evidence type="ECO:0000256" key="9">
    <source>
        <dbReference type="RuleBase" id="RU003370"/>
    </source>
</evidence>
<dbReference type="CDD" id="cd06114">
    <property type="entry name" value="EcCS_like"/>
    <property type="match status" value="1"/>
</dbReference>
<comment type="pathway">
    <text evidence="1 9">Carbohydrate metabolism; tricarboxylic acid cycle; isocitrate from oxaloacetate: step 1/2.</text>
</comment>
<protein>
    <recommendedName>
        <fullName evidence="6 7">Citrate synthase</fullName>
    </recommendedName>
</protein>
<comment type="catalytic activity">
    <reaction evidence="5 9">
        <text>oxaloacetate + acetyl-CoA + H2O = citrate + CoA + H(+)</text>
        <dbReference type="Rhea" id="RHEA:16845"/>
        <dbReference type="ChEBI" id="CHEBI:15377"/>
        <dbReference type="ChEBI" id="CHEBI:15378"/>
        <dbReference type="ChEBI" id="CHEBI:16452"/>
        <dbReference type="ChEBI" id="CHEBI:16947"/>
        <dbReference type="ChEBI" id="CHEBI:57287"/>
        <dbReference type="ChEBI" id="CHEBI:57288"/>
        <dbReference type="EC" id="2.3.3.16"/>
    </reaction>
</comment>
<dbReference type="InterPro" id="IPR024176">
    <property type="entry name" value="Citrate_synthase_bac-typ"/>
</dbReference>
<keyword evidence="3 9" id="KW-0816">Tricarboxylic acid cycle</keyword>
<dbReference type="PATRIC" id="fig|880071.3.peg.957"/>
<dbReference type="Pfam" id="PF00285">
    <property type="entry name" value="Citrate_synt"/>
    <property type="match status" value="1"/>
</dbReference>
<evidence type="ECO:0000256" key="8">
    <source>
        <dbReference type="PIRSR" id="PIRSR001369-1"/>
    </source>
</evidence>
<proteinExistence type="inferred from homology"/>
<name>I4AHJ5_BERLS</name>
<dbReference type="UniPathway" id="UPA00223">
    <property type="reaction ID" value="UER00717"/>
</dbReference>
<dbReference type="eggNOG" id="COG0372">
    <property type="taxonomic scope" value="Bacteria"/>
</dbReference>
<accession>I4AHJ5</accession>
<evidence type="ECO:0000256" key="2">
    <source>
        <dbReference type="ARBA" id="ARBA00010566"/>
    </source>
</evidence>
<dbReference type="RefSeq" id="WP_014796888.1">
    <property type="nucleotide sequence ID" value="NC_018018.1"/>
</dbReference>
<dbReference type="HOGENOM" id="CLU_025068_0_0_10"/>
<dbReference type="KEGG" id="fli:Fleli_0981"/>
<evidence type="ECO:0000256" key="3">
    <source>
        <dbReference type="ARBA" id="ARBA00022532"/>
    </source>
</evidence>
<evidence type="ECO:0000256" key="4">
    <source>
        <dbReference type="ARBA" id="ARBA00022679"/>
    </source>
</evidence>
<evidence type="ECO:0000256" key="5">
    <source>
        <dbReference type="ARBA" id="ARBA00049288"/>
    </source>
</evidence>
<dbReference type="InterPro" id="IPR016142">
    <property type="entry name" value="Citrate_synth-like_lrg_a-sub"/>
</dbReference>
<dbReference type="GO" id="GO:0036440">
    <property type="term" value="F:citrate synthase activity"/>
    <property type="evidence" value="ECO:0007669"/>
    <property type="project" value="UniProtKB-EC"/>
</dbReference>
<evidence type="ECO:0000256" key="6">
    <source>
        <dbReference type="NCBIfam" id="TIGR01798"/>
    </source>
</evidence>
<dbReference type="NCBIfam" id="NF004126">
    <property type="entry name" value="PRK05614.1"/>
    <property type="match status" value="1"/>
</dbReference>
<dbReference type="Gene3D" id="1.10.230.10">
    <property type="entry name" value="Cytochrome P450-Terp, domain 2"/>
    <property type="match status" value="1"/>
</dbReference>
<comment type="similarity">
    <text evidence="2 7 10">Belongs to the citrate synthase family.</text>
</comment>
<dbReference type="OrthoDB" id="9800864at2"/>
<dbReference type="PRINTS" id="PR00143">
    <property type="entry name" value="CITRTSNTHASE"/>
</dbReference>
<keyword evidence="11" id="KW-0012">Acyltransferase</keyword>
<dbReference type="InterPro" id="IPR010953">
    <property type="entry name" value="Citrate_synthase_typ-I"/>
</dbReference>
<keyword evidence="12" id="KW-1185">Reference proteome</keyword>
<sequence>MSQNGKTIKISYEGKEHEFPLIEGTEGEVGIDIGTLRSATGLVTLDPGYKNTGSTTSAITFLDGEKGVLRYRGYNIEELAEKASFLEVAYLIIFGELPDQASLTKFQTDVTNHTLIHEDMRKIFDGFPTTSHPMVVLSSLISVLSTFYPGSMESNRSDEEVYMSIVRLIAKVPTIAAWSYKNEMGHPVNYPDNSLNYGARFLKMMFALPTQEYDIDPVMVSALNKILILHADHEQNCSTSTIRIVGSSLANIYASVASATNALSGPLHGGANQQVIEMLEAIHSSGATIDEFMEKVKNREMRLMGFGHRVYKNFDPRAKILKKACDDILSKMGIEDPLLDIAKKLEKIALEDEFFIERKLYPNVDFYSGIIYRAMNLPTDMFTVMFAMGRLPGWIAQWKEMLEMKQPIGRPRQIYTGENERSFVPMSDRKKVDHADVIQEDFV</sequence>
<feature type="active site" evidence="8">
    <location>
        <position position="308"/>
    </location>
</feature>
<feature type="active site" evidence="8">
    <location>
        <position position="365"/>
    </location>
</feature>
<keyword evidence="4 7" id="KW-0808">Transferase</keyword>
<dbReference type="FunFam" id="1.10.230.10:FF:000002">
    <property type="entry name" value="Citrate synthase"/>
    <property type="match status" value="1"/>
</dbReference>
<dbReference type="PIRSF" id="PIRSF001369">
    <property type="entry name" value="Citrate_synth"/>
    <property type="match status" value="1"/>
</dbReference>
<dbReference type="PANTHER" id="PTHR42871:SF1">
    <property type="entry name" value="CITRATE SYNTHASE"/>
    <property type="match status" value="1"/>
</dbReference>
<gene>
    <name evidence="11" type="ordered locus">Fleli_0981</name>
</gene>
<dbReference type="Proteomes" id="UP000006054">
    <property type="component" value="Chromosome"/>
</dbReference>